<dbReference type="NCBIfam" id="TIGR00034">
    <property type="entry name" value="aroFGH"/>
    <property type="match status" value="1"/>
</dbReference>
<keyword evidence="5 8" id="KW-0808">Transferase</keyword>
<dbReference type="Gene3D" id="3.20.20.70">
    <property type="entry name" value="Aldolase class I"/>
    <property type="match status" value="1"/>
</dbReference>
<organism evidence="10 11">
    <name type="scientific">Burkholderia ubonensis</name>
    <dbReference type="NCBI Taxonomy" id="101571"/>
    <lineage>
        <taxon>Bacteria</taxon>
        <taxon>Pseudomonadati</taxon>
        <taxon>Pseudomonadota</taxon>
        <taxon>Betaproteobacteria</taxon>
        <taxon>Burkholderiales</taxon>
        <taxon>Burkholderiaceae</taxon>
        <taxon>Burkholderia</taxon>
        <taxon>Burkholderia cepacia complex</taxon>
    </lineage>
</organism>
<dbReference type="InterPro" id="IPR013785">
    <property type="entry name" value="Aldolase_TIM"/>
</dbReference>
<dbReference type="NCBIfam" id="NF009396">
    <property type="entry name" value="PRK12756.1"/>
    <property type="match status" value="1"/>
</dbReference>
<sequence length="360" mass="38709">MNELFDGRNLVKTPALLKGELPATPKDERFVSDSRAAVRRILDGSDDRLLVIVGPCSIHDPAAALDYAARLSQTRQALLQDLEIVMRVYYEKPRSRLGWKGLVNDPRLDETYDIDVGLQVARKLLLDVTSLALPIATEFLSTCSPHYLADLISWGAIGARTTESQVHREMASGLPCPIGFKNSTDGALEIAIDAIRSARAPHCFLGVDDNGRFIRQQTDGNQDGHLVLRGGKVPNFDAPSVTFACDRLAANALPPHVVIDASHGNSGKLHENQLRVCASIGAQVAAGNVHIAGLMIESNLVAGAQVVSADRALVYGQSITDACIGWNDTVDVLNRLASAVRTRRQATNASADQVLQPAVA</sequence>
<evidence type="ECO:0000256" key="5">
    <source>
        <dbReference type="ARBA" id="ARBA00022679"/>
    </source>
</evidence>
<evidence type="ECO:0000256" key="3">
    <source>
        <dbReference type="ARBA" id="ARBA00007985"/>
    </source>
</evidence>
<comment type="function">
    <text evidence="1 8">Stereospecific condensation of phosphoenolpyruvate (PEP) and D-erythrose-4-phosphate (E4P) giving rise to 3-deoxy-D-arabino-heptulosonate-7-phosphate (DAHP).</text>
</comment>
<dbReference type="Pfam" id="PF00793">
    <property type="entry name" value="DAHP_synth_1"/>
    <property type="match status" value="1"/>
</dbReference>
<dbReference type="GO" id="GO:0042802">
    <property type="term" value="F:identical protein binding"/>
    <property type="evidence" value="ECO:0007669"/>
    <property type="project" value="UniProtKB-ARBA"/>
</dbReference>
<gene>
    <name evidence="10" type="ORF">WI38_33285</name>
</gene>
<dbReference type="GO" id="GO:0008652">
    <property type="term" value="P:amino acid biosynthetic process"/>
    <property type="evidence" value="ECO:0007669"/>
    <property type="project" value="UniProtKB-KW"/>
</dbReference>
<evidence type="ECO:0000256" key="2">
    <source>
        <dbReference type="ARBA" id="ARBA00004688"/>
    </source>
</evidence>
<reference evidence="10 11" key="1">
    <citation type="submission" date="2015-11" db="EMBL/GenBank/DDBJ databases">
        <title>Expanding the genomic diversity of Burkholderia species for the development of highly accurate diagnostics.</title>
        <authorList>
            <person name="Sahl J."/>
            <person name="Keim P."/>
            <person name="Wagner D."/>
        </authorList>
    </citation>
    <scope>NUCLEOTIDE SEQUENCE [LARGE SCALE GENOMIC DNA]</scope>
    <source>
        <strain evidence="10 11">RF32-BP4</strain>
    </source>
</reference>
<evidence type="ECO:0000256" key="8">
    <source>
        <dbReference type="PIRNR" id="PIRNR001361"/>
    </source>
</evidence>
<protein>
    <recommendedName>
        <fullName evidence="8">Phospho-2-dehydro-3-deoxyheptonate aldolase</fullName>
        <ecNumber evidence="8">2.5.1.54</ecNumber>
    </recommendedName>
</protein>
<dbReference type="UniPathway" id="UPA00053">
    <property type="reaction ID" value="UER00084"/>
</dbReference>
<dbReference type="InterPro" id="IPR006219">
    <property type="entry name" value="DAHP_synth_1"/>
</dbReference>
<dbReference type="GO" id="GO:0009423">
    <property type="term" value="P:chorismate biosynthetic process"/>
    <property type="evidence" value="ECO:0007669"/>
    <property type="project" value="UniProtKB-UniPathway"/>
</dbReference>
<keyword evidence="4 8" id="KW-0028">Amino-acid biosynthesis</keyword>
<comment type="caution">
    <text evidence="10">The sequence shown here is derived from an EMBL/GenBank/DDBJ whole genome shotgun (WGS) entry which is preliminary data.</text>
</comment>
<dbReference type="GO" id="GO:0009073">
    <property type="term" value="P:aromatic amino acid family biosynthetic process"/>
    <property type="evidence" value="ECO:0007669"/>
    <property type="project" value="UniProtKB-KW"/>
</dbReference>
<dbReference type="FunFam" id="3.20.20.70:FF:000005">
    <property type="entry name" value="Phospho-2-dehydro-3-deoxyheptonate aldolase"/>
    <property type="match status" value="1"/>
</dbReference>
<dbReference type="NCBIfam" id="NF009395">
    <property type="entry name" value="PRK12755.1"/>
    <property type="match status" value="1"/>
</dbReference>
<proteinExistence type="inferred from homology"/>
<evidence type="ECO:0000259" key="9">
    <source>
        <dbReference type="Pfam" id="PF00793"/>
    </source>
</evidence>
<dbReference type="RefSeq" id="WP_059638270.1">
    <property type="nucleotide sequence ID" value="NZ_LOTK01000042.1"/>
</dbReference>
<dbReference type="InterPro" id="IPR006218">
    <property type="entry name" value="DAHP1/KDSA"/>
</dbReference>
<evidence type="ECO:0000256" key="1">
    <source>
        <dbReference type="ARBA" id="ARBA00003726"/>
    </source>
</evidence>
<dbReference type="EMBL" id="LOTN01000075">
    <property type="protein sequence ID" value="KUZ81047.1"/>
    <property type="molecule type" value="Genomic_DNA"/>
</dbReference>
<dbReference type="GO" id="GO:0005737">
    <property type="term" value="C:cytoplasm"/>
    <property type="evidence" value="ECO:0007669"/>
    <property type="project" value="TreeGrafter"/>
</dbReference>
<dbReference type="EC" id="2.5.1.54" evidence="8"/>
<feature type="domain" description="DAHP synthetase I/KDSA" evidence="9">
    <location>
        <begin position="40"/>
        <end position="332"/>
    </location>
</feature>
<evidence type="ECO:0000256" key="6">
    <source>
        <dbReference type="ARBA" id="ARBA00023141"/>
    </source>
</evidence>
<evidence type="ECO:0000256" key="4">
    <source>
        <dbReference type="ARBA" id="ARBA00022605"/>
    </source>
</evidence>
<dbReference type="SUPFAM" id="SSF51569">
    <property type="entry name" value="Aldolase"/>
    <property type="match status" value="1"/>
</dbReference>
<name>A0A117XXF7_9BURK</name>
<dbReference type="PIRSF" id="PIRSF001361">
    <property type="entry name" value="DAHP_synthase"/>
    <property type="match status" value="1"/>
</dbReference>
<evidence type="ECO:0000313" key="11">
    <source>
        <dbReference type="Proteomes" id="UP000065521"/>
    </source>
</evidence>
<keyword evidence="6 8" id="KW-0057">Aromatic amino acid biosynthesis</keyword>
<evidence type="ECO:0000256" key="7">
    <source>
        <dbReference type="ARBA" id="ARBA00047508"/>
    </source>
</evidence>
<comment type="catalytic activity">
    <reaction evidence="7 8">
        <text>D-erythrose 4-phosphate + phosphoenolpyruvate + H2O = 7-phospho-2-dehydro-3-deoxy-D-arabino-heptonate + phosphate</text>
        <dbReference type="Rhea" id="RHEA:14717"/>
        <dbReference type="ChEBI" id="CHEBI:15377"/>
        <dbReference type="ChEBI" id="CHEBI:16897"/>
        <dbReference type="ChEBI" id="CHEBI:43474"/>
        <dbReference type="ChEBI" id="CHEBI:58394"/>
        <dbReference type="ChEBI" id="CHEBI:58702"/>
        <dbReference type="EC" id="2.5.1.54"/>
    </reaction>
</comment>
<evidence type="ECO:0000313" key="10">
    <source>
        <dbReference type="EMBL" id="KUZ81047.1"/>
    </source>
</evidence>
<comment type="similarity">
    <text evidence="3 8">Belongs to the class-I DAHP synthase family.</text>
</comment>
<accession>A0A117XXF7</accession>
<dbReference type="AlphaFoldDB" id="A0A117XXF7"/>
<dbReference type="PANTHER" id="PTHR21225:SF6">
    <property type="entry name" value="PHOSPHO-2-DEHYDRO-3-DEOXYHEPTONATE ALDOLASE, TRP-SENSITIVE"/>
    <property type="match status" value="1"/>
</dbReference>
<dbReference type="Proteomes" id="UP000065521">
    <property type="component" value="Unassembled WGS sequence"/>
</dbReference>
<dbReference type="GO" id="GO:0003849">
    <property type="term" value="F:3-deoxy-7-phosphoheptulonate synthase activity"/>
    <property type="evidence" value="ECO:0007669"/>
    <property type="project" value="UniProtKB-EC"/>
</dbReference>
<dbReference type="PANTHER" id="PTHR21225">
    <property type="entry name" value="PHOSPHO-2-DEHYDRO-3-DEOXYHEPTONATE ALDOLASE DAHP SYNTHETASE"/>
    <property type="match status" value="1"/>
</dbReference>
<comment type="pathway">
    <text evidence="2 8">Metabolic intermediate biosynthesis; chorismate biosynthesis; chorismate from D-erythrose 4-phosphate and phosphoenolpyruvate: step 1/7.</text>
</comment>